<dbReference type="PROSITE" id="PS01318">
    <property type="entry name" value="TSAA_1"/>
    <property type="match status" value="1"/>
</dbReference>
<evidence type="ECO:0000313" key="4">
    <source>
        <dbReference type="EMBL" id="TLP37593.1"/>
    </source>
</evidence>
<dbReference type="EMBL" id="VANU01000004">
    <property type="protein sequence ID" value="TLP37593.1"/>
    <property type="molecule type" value="Genomic_DNA"/>
</dbReference>
<evidence type="ECO:0000259" key="3">
    <source>
        <dbReference type="PROSITE" id="PS51668"/>
    </source>
</evidence>
<sequence length="158" mass="17839">MHNIKPIGTIKTPFKSIEDMPIQPKGAKDVEGIIILDEELSAGLKDLDGFSHIYLIYSFHEVKREELIVTPFMDTQKRGVFSTRSPLRPNHIGLSIVKLKSVQDNKVYVDGIDVLDGTPLLDIKPFIEKFDGVKDSKSGWLKASAEDVINKRSDKRFE</sequence>
<dbReference type="InterPro" id="IPR036413">
    <property type="entry name" value="YaeB-like_sf"/>
</dbReference>
<keyword evidence="5" id="KW-1185">Reference proteome</keyword>
<dbReference type="Pfam" id="PF01980">
    <property type="entry name" value="TrmO_N"/>
    <property type="match status" value="1"/>
</dbReference>
<dbReference type="SUPFAM" id="SSF118196">
    <property type="entry name" value="YaeB-like"/>
    <property type="match status" value="1"/>
</dbReference>
<gene>
    <name evidence="4" type="primary">tsaA</name>
    <name evidence="4" type="ORF">FDK22_09730</name>
</gene>
<evidence type="ECO:0000256" key="1">
    <source>
        <dbReference type="ARBA" id="ARBA00022691"/>
    </source>
</evidence>
<dbReference type="OrthoDB" id="9804309at2"/>
<keyword evidence="4" id="KW-0808">Transferase</keyword>
<dbReference type="GO" id="GO:0008168">
    <property type="term" value="F:methyltransferase activity"/>
    <property type="evidence" value="ECO:0007669"/>
    <property type="project" value="UniProtKB-KW"/>
</dbReference>
<accession>A0A5R8Y0J6</accession>
<dbReference type="Gene3D" id="2.40.30.70">
    <property type="entry name" value="YaeB-like"/>
    <property type="match status" value="1"/>
</dbReference>
<keyword evidence="4" id="KW-0489">Methyltransferase</keyword>
<dbReference type="InterPro" id="IPR023370">
    <property type="entry name" value="TrmO-like_N"/>
</dbReference>
<name>A0A5R8Y0J6_9BACT</name>
<protein>
    <submittedName>
        <fullName evidence="4">tRNA (N6-threonylcarbamoyladenosine(37)-N6)-methyltransferase TrmO</fullName>
    </submittedName>
</protein>
<reference evidence="4 5" key="1">
    <citation type="submission" date="2019-05" db="EMBL/GenBank/DDBJ databases">
        <title>Arcobacter sp. nov., isolated from sea sediment.</title>
        <authorList>
            <person name="Kim W."/>
        </authorList>
    </citation>
    <scope>NUCLEOTIDE SEQUENCE [LARGE SCALE GENOMIC DNA]</scope>
    <source>
        <strain evidence="4 5">CAU 1517</strain>
    </source>
</reference>
<comment type="caution">
    <text evidence="4">The sequence shown here is derived from an EMBL/GenBank/DDBJ whole genome shotgun (WGS) entry which is preliminary data.</text>
</comment>
<dbReference type="InterPro" id="IPR040372">
    <property type="entry name" value="YaeB-like"/>
</dbReference>
<evidence type="ECO:0000256" key="2">
    <source>
        <dbReference type="ARBA" id="ARBA00033753"/>
    </source>
</evidence>
<dbReference type="NCBIfam" id="TIGR00104">
    <property type="entry name" value="tRNA_TsaA"/>
    <property type="match status" value="1"/>
</dbReference>
<dbReference type="PANTHER" id="PTHR12818">
    <property type="entry name" value="TRNA (ADENINE(37)-N6)-METHYLTRANSFERASE"/>
    <property type="match status" value="1"/>
</dbReference>
<dbReference type="CDD" id="cd09281">
    <property type="entry name" value="UPF0066"/>
    <property type="match status" value="1"/>
</dbReference>
<comment type="similarity">
    <text evidence="2">Belongs to the tRNA methyltransferase O family.</text>
</comment>
<dbReference type="GO" id="GO:0032259">
    <property type="term" value="P:methylation"/>
    <property type="evidence" value="ECO:0007669"/>
    <property type="project" value="UniProtKB-KW"/>
</dbReference>
<dbReference type="InterPro" id="IPR023368">
    <property type="entry name" value="UPF0066_cons_site"/>
</dbReference>
<dbReference type="RefSeq" id="WP_138152738.1">
    <property type="nucleotide sequence ID" value="NZ_VANU01000004.1"/>
</dbReference>
<organism evidence="4 5">
    <name type="scientific">Arcobacter arenosus</name>
    <dbReference type="NCBI Taxonomy" id="2576037"/>
    <lineage>
        <taxon>Bacteria</taxon>
        <taxon>Pseudomonadati</taxon>
        <taxon>Campylobacterota</taxon>
        <taxon>Epsilonproteobacteria</taxon>
        <taxon>Campylobacterales</taxon>
        <taxon>Arcobacteraceae</taxon>
        <taxon>Arcobacter</taxon>
    </lineage>
</organism>
<proteinExistence type="inferred from homology"/>
<feature type="domain" description="TsaA-like" evidence="3">
    <location>
        <begin position="4"/>
        <end position="135"/>
    </location>
</feature>
<dbReference type="Proteomes" id="UP000308901">
    <property type="component" value="Unassembled WGS sequence"/>
</dbReference>
<keyword evidence="1" id="KW-0949">S-adenosyl-L-methionine</keyword>
<dbReference type="InterPro" id="IPR036414">
    <property type="entry name" value="YaeB_N_sf"/>
</dbReference>
<evidence type="ECO:0000313" key="5">
    <source>
        <dbReference type="Proteomes" id="UP000308901"/>
    </source>
</evidence>
<dbReference type="PANTHER" id="PTHR12818:SF0">
    <property type="entry name" value="TRNA (ADENINE(37)-N6)-METHYLTRANSFERASE"/>
    <property type="match status" value="1"/>
</dbReference>
<dbReference type="AlphaFoldDB" id="A0A5R8Y0J6"/>
<dbReference type="PROSITE" id="PS51668">
    <property type="entry name" value="TSAA_2"/>
    <property type="match status" value="1"/>
</dbReference>